<dbReference type="PANTHER" id="PTHR43179">
    <property type="entry name" value="RHAMNOSYLTRANSFERASE WBBL"/>
    <property type="match status" value="1"/>
</dbReference>
<dbReference type="EMBL" id="JBEWZI010000023">
    <property type="protein sequence ID" value="MET7015885.1"/>
    <property type="molecule type" value="Genomic_DNA"/>
</dbReference>
<keyword evidence="2 5" id="KW-0328">Glycosyltransferase</keyword>
<evidence type="ECO:0000256" key="2">
    <source>
        <dbReference type="ARBA" id="ARBA00022676"/>
    </source>
</evidence>
<dbReference type="GO" id="GO:0016757">
    <property type="term" value="F:glycosyltransferase activity"/>
    <property type="evidence" value="ECO:0007669"/>
    <property type="project" value="UniProtKB-KW"/>
</dbReference>
<proteinExistence type="inferred from homology"/>
<comment type="caution">
    <text evidence="5">The sequence shown here is derived from an EMBL/GenBank/DDBJ whole genome shotgun (WGS) entry which is preliminary data.</text>
</comment>
<dbReference type="SUPFAM" id="SSF53448">
    <property type="entry name" value="Nucleotide-diphospho-sugar transferases"/>
    <property type="match status" value="1"/>
</dbReference>
<dbReference type="CDD" id="cd00761">
    <property type="entry name" value="Glyco_tranf_GTA_type"/>
    <property type="match status" value="1"/>
</dbReference>
<dbReference type="InterPro" id="IPR001173">
    <property type="entry name" value="Glyco_trans_2-like"/>
</dbReference>
<name>A0ABV2TQS6_9RHOO</name>
<reference evidence="5 6" key="1">
    <citation type="submission" date="2024-07" db="EMBL/GenBank/DDBJ databases">
        <title>Uliginosibacterium flavum JJ3220;KACC:17644.</title>
        <authorList>
            <person name="Kim M.K."/>
        </authorList>
    </citation>
    <scope>NUCLEOTIDE SEQUENCE [LARGE SCALE GENOMIC DNA]</scope>
    <source>
        <strain evidence="5 6">KACC:17644</strain>
    </source>
</reference>
<keyword evidence="6" id="KW-1185">Reference proteome</keyword>
<dbReference type="EC" id="2.4.-.-" evidence="5"/>
<dbReference type="Pfam" id="PF00535">
    <property type="entry name" value="Glycos_transf_2"/>
    <property type="match status" value="1"/>
</dbReference>
<organism evidence="5 6">
    <name type="scientific">Uliginosibacterium flavum</name>
    <dbReference type="NCBI Taxonomy" id="1396831"/>
    <lineage>
        <taxon>Bacteria</taxon>
        <taxon>Pseudomonadati</taxon>
        <taxon>Pseudomonadota</taxon>
        <taxon>Betaproteobacteria</taxon>
        <taxon>Rhodocyclales</taxon>
        <taxon>Zoogloeaceae</taxon>
        <taxon>Uliginosibacterium</taxon>
    </lineage>
</organism>
<feature type="domain" description="Glycosyltransferase 2-like" evidence="4">
    <location>
        <begin position="11"/>
        <end position="149"/>
    </location>
</feature>
<evidence type="ECO:0000256" key="1">
    <source>
        <dbReference type="ARBA" id="ARBA00006739"/>
    </source>
</evidence>
<dbReference type="Proteomes" id="UP001549691">
    <property type="component" value="Unassembled WGS sequence"/>
</dbReference>
<evidence type="ECO:0000256" key="3">
    <source>
        <dbReference type="ARBA" id="ARBA00022679"/>
    </source>
</evidence>
<dbReference type="PANTHER" id="PTHR43179:SF12">
    <property type="entry name" value="GALACTOFURANOSYLTRANSFERASE GLFT2"/>
    <property type="match status" value="1"/>
</dbReference>
<evidence type="ECO:0000313" key="6">
    <source>
        <dbReference type="Proteomes" id="UP001549691"/>
    </source>
</evidence>
<comment type="similarity">
    <text evidence="1">Belongs to the glycosyltransferase 2 family.</text>
</comment>
<accession>A0ABV2TQS6</accession>
<dbReference type="Gene3D" id="3.90.550.10">
    <property type="entry name" value="Spore Coat Polysaccharide Biosynthesis Protein SpsA, Chain A"/>
    <property type="match status" value="1"/>
</dbReference>
<gene>
    <name evidence="5" type="ORF">ABXR19_16965</name>
</gene>
<evidence type="ECO:0000313" key="5">
    <source>
        <dbReference type="EMBL" id="MET7015885.1"/>
    </source>
</evidence>
<evidence type="ECO:0000259" key="4">
    <source>
        <dbReference type="Pfam" id="PF00535"/>
    </source>
</evidence>
<dbReference type="RefSeq" id="WP_354602343.1">
    <property type="nucleotide sequence ID" value="NZ_JBEWZI010000023.1"/>
</dbReference>
<keyword evidence="3 5" id="KW-0808">Transferase</keyword>
<sequence length="313" mass="34749">MSKSVLPQAFVIVATKGRTREMVGLFDSLARQSLLPIRVAVVGSEAADIQGLEMHELALSGRAILKTSPTAGTCIQRNVGLNMLADEIRASEPTQTFLVFFDDDFRPADDWLEQCARSFAEQLDVVGITGDVISDGVRVSGYNEAEAAQYISGERPREPHWPHNGQRHDMRGGGLYGCNMAYRGNAALSVRFDEALPLYGWQEDIDFAARVAAFGRLIFEPACRGVHMGVQGARTSGLRFGYSQIANPVYLIRKGSMRWRFGFRLAARNVASNLFNTLRANRSKDYAGRLRGNAIALLDALRWRQHPMRVLEL</sequence>
<dbReference type="InterPro" id="IPR029044">
    <property type="entry name" value="Nucleotide-diphossugar_trans"/>
</dbReference>
<protein>
    <submittedName>
        <fullName evidence="5">Glycosyltransferase</fullName>
        <ecNumber evidence="5">2.4.-.-</ecNumber>
    </submittedName>
</protein>